<dbReference type="InterPro" id="IPR000182">
    <property type="entry name" value="GNAT_dom"/>
</dbReference>
<dbReference type="InterPro" id="IPR051531">
    <property type="entry name" value="N-acetyltransferase"/>
</dbReference>
<reference evidence="5 6" key="1">
    <citation type="journal article" date="2021" name="Microorganisms">
        <title>Bacterial Dimethylsulfoniopropionate Biosynthesis in the East China Sea.</title>
        <authorList>
            <person name="Liu J."/>
            <person name="Zhang Y."/>
            <person name="Liu J."/>
            <person name="Zhong H."/>
            <person name="Williams B.T."/>
            <person name="Zheng Y."/>
            <person name="Curson A.R.J."/>
            <person name="Sun C."/>
            <person name="Sun H."/>
            <person name="Song D."/>
            <person name="Wagner Mackenzie B."/>
            <person name="Bermejo Martinez A."/>
            <person name="Todd J.D."/>
            <person name="Zhang X.H."/>
        </authorList>
    </citation>
    <scope>NUCLEOTIDE SEQUENCE [LARGE SCALE GENOMIC DNA]</scope>
    <source>
        <strain evidence="5 6">ESS08</strain>
    </source>
</reference>
<evidence type="ECO:0000313" key="5">
    <source>
        <dbReference type="EMBL" id="MBS8264021.1"/>
    </source>
</evidence>
<dbReference type="GO" id="GO:0016747">
    <property type="term" value="F:acyltransferase activity, transferring groups other than amino-acyl groups"/>
    <property type="evidence" value="ECO:0007669"/>
    <property type="project" value="InterPro"/>
</dbReference>
<dbReference type="PANTHER" id="PTHR43792:SF8">
    <property type="entry name" value="[RIBOSOMAL PROTEIN US5]-ALANINE N-ACETYLTRANSFERASE"/>
    <property type="match status" value="1"/>
</dbReference>
<protein>
    <submittedName>
        <fullName evidence="5">N-acetyltransferase</fullName>
    </submittedName>
</protein>
<organism evidence="5 6">
    <name type="scientific">Mesobacillus boroniphilus</name>
    <dbReference type="NCBI Taxonomy" id="308892"/>
    <lineage>
        <taxon>Bacteria</taxon>
        <taxon>Bacillati</taxon>
        <taxon>Bacillota</taxon>
        <taxon>Bacilli</taxon>
        <taxon>Bacillales</taxon>
        <taxon>Bacillaceae</taxon>
        <taxon>Mesobacillus</taxon>
    </lineage>
</organism>
<dbReference type="SUPFAM" id="SSF55729">
    <property type="entry name" value="Acyl-CoA N-acyltransferases (Nat)"/>
    <property type="match status" value="1"/>
</dbReference>
<dbReference type="Pfam" id="PF13302">
    <property type="entry name" value="Acetyltransf_3"/>
    <property type="match status" value="1"/>
</dbReference>
<dbReference type="AlphaFoldDB" id="A0A944GX41"/>
<comment type="caution">
    <text evidence="5">The sequence shown here is derived from an EMBL/GenBank/DDBJ whole genome shotgun (WGS) entry which is preliminary data.</text>
</comment>
<dbReference type="Gene3D" id="3.40.630.30">
    <property type="match status" value="1"/>
</dbReference>
<name>A0A944GX41_9BACI</name>
<feature type="domain" description="N-acetyltransferase" evidence="4">
    <location>
        <begin position="15"/>
        <end position="182"/>
    </location>
</feature>
<dbReference type="EMBL" id="QTKX01000001">
    <property type="protein sequence ID" value="MBS8264021.1"/>
    <property type="molecule type" value="Genomic_DNA"/>
</dbReference>
<keyword evidence="2" id="KW-0012">Acyltransferase</keyword>
<dbReference type="InterPro" id="IPR016181">
    <property type="entry name" value="Acyl_CoA_acyltransferase"/>
</dbReference>
<proteinExistence type="inferred from homology"/>
<sequence length="183" mass="21136">MFFDAKNKTITTKRLVLRMFEHSDAEEVARLCNNYNIYKNTLYLPYPYSIEDALLWIESHLDNYEAQKSYELAVTDKKSGQLFGAIALSNNQRFKHGEIAYWIGEEFWGRGYATEAAEAIVQFAFSEKNYHKVFARCFHSNPASGRVLQKLGMTEEGVLIDHVIKGNRYEDLVHFGMINKMGS</sequence>
<dbReference type="PANTHER" id="PTHR43792">
    <property type="entry name" value="GNAT FAMILY, PUTATIVE (AFU_ORTHOLOGUE AFUA_3G00765)-RELATED-RELATED"/>
    <property type="match status" value="1"/>
</dbReference>
<dbReference type="PROSITE" id="PS51186">
    <property type="entry name" value="GNAT"/>
    <property type="match status" value="1"/>
</dbReference>
<gene>
    <name evidence="5" type="ORF">DYI25_06190</name>
</gene>
<evidence type="ECO:0000259" key="4">
    <source>
        <dbReference type="PROSITE" id="PS51186"/>
    </source>
</evidence>
<evidence type="ECO:0000256" key="1">
    <source>
        <dbReference type="ARBA" id="ARBA00022679"/>
    </source>
</evidence>
<keyword evidence="6" id="KW-1185">Reference proteome</keyword>
<dbReference type="RefSeq" id="WP_213367540.1">
    <property type="nucleotide sequence ID" value="NZ_QTKX01000001.1"/>
</dbReference>
<comment type="similarity">
    <text evidence="3">Belongs to the acetyltransferase family. RimJ subfamily.</text>
</comment>
<keyword evidence="1" id="KW-0808">Transferase</keyword>
<evidence type="ECO:0000256" key="2">
    <source>
        <dbReference type="ARBA" id="ARBA00023315"/>
    </source>
</evidence>
<accession>A0A944GX41</accession>
<evidence type="ECO:0000256" key="3">
    <source>
        <dbReference type="ARBA" id="ARBA00038502"/>
    </source>
</evidence>
<evidence type="ECO:0000313" key="6">
    <source>
        <dbReference type="Proteomes" id="UP000761411"/>
    </source>
</evidence>
<dbReference type="Proteomes" id="UP000761411">
    <property type="component" value="Unassembled WGS sequence"/>
</dbReference>